<dbReference type="GeneID" id="85364950"/>
<organism evidence="1 2">
    <name type="scientific">Armillaria tabescens</name>
    <name type="common">Ringless honey mushroom</name>
    <name type="synonym">Agaricus tabescens</name>
    <dbReference type="NCBI Taxonomy" id="1929756"/>
    <lineage>
        <taxon>Eukaryota</taxon>
        <taxon>Fungi</taxon>
        <taxon>Dikarya</taxon>
        <taxon>Basidiomycota</taxon>
        <taxon>Agaricomycotina</taxon>
        <taxon>Agaricomycetes</taxon>
        <taxon>Agaricomycetidae</taxon>
        <taxon>Agaricales</taxon>
        <taxon>Marasmiineae</taxon>
        <taxon>Physalacriaceae</taxon>
        <taxon>Desarmillaria</taxon>
    </lineage>
</organism>
<name>A0AA39KFK5_ARMTA</name>
<accession>A0AA39KFK5</accession>
<evidence type="ECO:0000313" key="1">
    <source>
        <dbReference type="EMBL" id="KAK0460107.1"/>
    </source>
</evidence>
<dbReference type="EMBL" id="JAUEPS010000013">
    <property type="protein sequence ID" value="KAK0460107.1"/>
    <property type="molecule type" value="Genomic_DNA"/>
</dbReference>
<dbReference type="Proteomes" id="UP001175211">
    <property type="component" value="Unassembled WGS sequence"/>
</dbReference>
<protein>
    <submittedName>
        <fullName evidence="1">Uncharacterized protein</fullName>
    </submittedName>
</protein>
<gene>
    <name evidence="1" type="ORF">EV420DRAFT_251641</name>
</gene>
<keyword evidence="2" id="KW-1185">Reference proteome</keyword>
<sequence length="201" mass="23459">MPSIRRDIKGLKKLSTYSRQTPSTCLSTCQPSIDSLFATMRFSLATFIPLAVLAVPALSGAINAGAGIQARDDYYYGNKDYDHKDYGKIEDYDHKDKECTWEPVFEHKNDWNGWKKGKYTPYNTGYVKKESFEIDCKERCKEHDKCKSCQVYSLEEAAEEFICELFEEIVDILTWEDDCDDDYKHDGKKYYDSSCWNAYYY</sequence>
<dbReference type="AlphaFoldDB" id="A0AA39KFK5"/>
<dbReference type="RefSeq" id="XP_060332233.1">
    <property type="nucleotide sequence ID" value="XM_060481402.1"/>
</dbReference>
<reference evidence="1" key="1">
    <citation type="submission" date="2023-06" db="EMBL/GenBank/DDBJ databases">
        <authorList>
            <consortium name="Lawrence Berkeley National Laboratory"/>
            <person name="Ahrendt S."/>
            <person name="Sahu N."/>
            <person name="Indic B."/>
            <person name="Wong-Bajracharya J."/>
            <person name="Merenyi Z."/>
            <person name="Ke H.-M."/>
            <person name="Monk M."/>
            <person name="Kocsube S."/>
            <person name="Drula E."/>
            <person name="Lipzen A."/>
            <person name="Balint B."/>
            <person name="Henrissat B."/>
            <person name="Andreopoulos B."/>
            <person name="Martin F.M."/>
            <person name="Harder C.B."/>
            <person name="Rigling D."/>
            <person name="Ford K.L."/>
            <person name="Foster G.D."/>
            <person name="Pangilinan J."/>
            <person name="Papanicolaou A."/>
            <person name="Barry K."/>
            <person name="LaButti K."/>
            <person name="Viragh M."/>
            <person name="Koriabine M."/>
            <person name="Yan M."/>
            <person name="Riley R."/>
            <person name="Champramary S."/>
            <person name="Plett K.L."/>
            <person name="Tsai I.J."/>
            <person name="Slot J."/>
            <person name="Sipos G."/>
            <person name="Plett J."/>
            <person name="Nagy L.G."/>
            <person name="Grigoriev I.V."/>
        </authorList>
    </citation>
    <scope>NUCLEOTIDE SEQUENCE</scope>
    <source>
        <strain evidence="1">CCBAS 213</strain>
    </source>
</reference>
<evidence type="ECO:0000313" key="2">
    <source>
        <dbReference type="Proteomes" id="UP001175211"/>
    </source>
</evidence>
<proteinExistence type="predicted"/>
<comment type="caution">
    <text evidence="1">The sequence shown here is derived from an EMBL/GenBank/DDBJ whole genome shotgun (WGS) entry which is preliminary data.</text>
</comment>